<organism evidence="1">
    <name type="scientific">marine sediment metagenome</name>
    <dbReference type="NCBI Taxonomy" id="412755"/>
    <lineage>
        <taxon>unclassified sequences</taxon>
        <taxon>metagenomes</taxon>
        <taxon>ecological metagenomes</taxon>
    </lineage>
</organism>
<protein>
    <submittedName>
        <fullName evidence="1">Uncharacterized protein</fullName>
    </submittedName>
</protein>
<dbReference type="AlphaFoldDB" id="X1N4X2"/>
<sequence length="232" mass="23528">MAIKHVTVKAPGNTLAAVADWNANHTIEANTINETHIDWGTGANQVSAVDILIADGGGIIAGLNVETALQENRTAIDLNSAKNTNVTTNLSLGAITATTMIVASSDGADATLIEADTDDAGLLGADKWDEIVANTAAKHAKQHAITTAADHTSTATPAQILKADANGLPVDATNTDAEVSDAVTKKHSQNTDTILGTDCVALDHGAAATDMVINVSYGVGDPPAANTTTIGS</sequence>
<evidence type="ECO:0000313" key="1">
    <source>
        <dbReference type="EMBL" id="GAI25301.1"/>
    </source>
</evidence>
<reference evidence="1" key="1">
    <citation type="journal article" date="2014" name="Front. Microbiol.">
        <title>High frequency of phylogenetically diverse reductive dehalogenase-homologous genes in deep subseafloor sedimentary metagenomes.</title>
        <authorList>
            <person name="Kawai M."/>
            <person name="Futagami T."/>
            <person name="Toyoda A."/>
            <person name="Takaki Y."/>
            <person name="Nishi S."/>
            <person name="Hori S."/>
            <person name="Arai W."/>
            <person name="Tsubouchi T."/>
            <person name="Morono Y."/>
            <person name="Uchiyama I."/>
            <person name="Ito T."/>
            <person name="Fujiyama A."/>
            <person name="Inagaki F."/>
            <person name="Takami H."/>
        </authorList>
    </citation>
    <scope>NUCLEOTIDE SEQUENCE</scope>
    <source>
        <strain evidence="1">Expedition CK06-06</strain>
    </source>
</reference>
<name>X1N4X2_9ZZZZ</name>
<proteinExistence type="predicted"/>
<gene>
    <name evidence="1" type="ORF">S06H3_31920</name>
</gene>
<feature type="non-terminal residue" evidence="1">
    <location>
        <position position="232"/>
    </location>
</feature>
<accession>X1N4X2</accession>
<dbReference type="EMBL" id="BARV01018934">
    <property type="protein sequence ID" value="GAI25301.1"/>
    <property type="molecule type" value="Genomic_DNA"/>
</dbReference>
<comment type="caution">
    <text evidence="1">The sequence shown here is derived from an EMBL/GenBank/DDBJ whole genome shotgun (WGS) entry which is preliminary data.</text>
</comment>